<accession>A0ABS1HA70</accession>
<reference evidence="2 3" key="1">
    <citation type="submission" date="2020-12" db="EMBL/GenBank/DDBJ databases">
        <title>YIM B01967 draft genome.</title>
        <authorList>
            <person name="Yan X."/>
        </authorList>
    </citation>
    <scope>NUCLEOTIDE SEQUENCE [LARGE SCALE GENOMIC DNA]</scope>
    <source>
        <strain evidence="2 3">YIM B01967</strain>
    </source>
</reference>
<dbReference type="RefSeq" id="WP_200749801.1">
    <property type="nucleotide sequence ID" value="NZ_JAEOAH010000028.1"/>
</dbReference>
<dbReference type="EMBL" id="JAEOAH010000028">
    <property type="protein sequence ID" value="MBK3496328.1"/>
    <property type="molecule type" value="Genomic_DNA"/>
</dbReference>
<dbReference type="Gene3D" id="3.40.50.300">
    <property type="entry name" value="P-loop containing nucleotide triphosphate hydrolases"/>
    <property type="match status" value="1"/>
</dbReference>
<keyword evidence="3" id="KW-1185">Reference proteome</keyword>
<dbReference type="SUPFAM" id="SSF52540">
    <property type="entry name" value="P-loop containing nucleoside triphosphate hydrolases"/>
    <property type="match status" value="1"/>
</dbReference>
<dbReference type="InterPro" id="IPR006083">
    <property type="entry name" value="PRK/URK"/>
</dbReference>
<sequence>MCVNEIAGELLYQFSSRSHNRPLIVAIDGLSGAGKTTLVKNLECELKDKCKVTVIHIDDHIVERNKRYNTGHEEWYEYYYLQWDIKMITNKLLEKIYNNSNEITLPFYDHSTDTISTKEITVTTNSIVLIEGIFLQRKEWRNFYDLIIFLDCPLEMRYERVLHRDSYIGDYQERLNKYKRRYWLGEEHYFDIENPIKNADQIYNVKKLE</sequence>
<protein>
    <submittedName>
        <fullName evidence="2">AAA family ATPase</fullName>
    </submittedName>
</protein>
<organism evidence="2 3">
    <name type="scientific">Viridibacillus soli</name>
    <dbReference type="NCBI Taxonomy" id="2798301"/>
    <lineage>
        <taxon>Bacteria</taxon>
        <taxon>Bacillati</taxon>
        <taxon>Bacillota</taxon>
        <taxon>Bacilli</taxon>
        <taxon>Bacillales</taxon>
        <taxon>Caryophanaceae</taxon>
        <taxon>Viridibacillus</taxon>
    </lineage>
</organism>
<evidence type="ECO:0000313" key="2">
    <source>
        <dbReference type="EMBL" id="MBK3496328.1"/>
    </source>
</evidence>
<dbReference type="InterPro" id="IPR027417">
    <property type="entry name" value="P-loop_NTPase"/>
</dbReference>
<proteinExistence type="predicted"/>
<dbReference type="Pfam" id="PF00485">
    <property type="entry name" value="PRK"/>
    <property type="match status" value="1"/>
</dbReference>
<gene>
    <name evidence="2" type="ORF">JFL43_15950</name>
</gene>
<dbReference type="NCBIfam" id="NF005807">
    <property type="entry name" value="PRK07667.1"/>
    <property type="match status" value="1"/>
</dbReference>
<dbReference type="PANTHER" id="PTHR10285">
    <property type="entry name" value="URIDINE KINASE"/>
    <property type="match status" value="1"/>
</dbReference>
<feature type="domain" description="Phosphoribulokinase/uridine kinase" evidence="1">
    <location>
        <begin position="24"/>
        <end position="166"/>
    </location>
</feature>
<comment type="caution">
    <text evidence="2">The sequence shown here is derived from an EMBL/GenBank/DDBJ whole genome shotgun (WGS) entry which is preliminary data.</text>
</comment>
<evidence type="ECO:0000259" key="1">
    <source>
        <dbReference type="Pfam" id="PF00485"/>
    </source>
</evidence>
<evidence type="ECO:0000313" key="3">
    <source>
        <dbReference type="Proteomes" id="UP000618943"/>
    </source>
</evidence>
<name>A0ABS1HA70_9BACL</name>
<dbReference type="Proteomes" id="UP000618943">
    <property type="component" value="Unassembled WGS sequence"/>
</dbReference>